<dbReference type="Proteomes" id="UP000005666">
    <property type="component" value="Chromosome 1"/>
</dbReference>
<dbReference type="OMA" id="NHGHYIG"/>
<dbReference type="HOGENOM" id="CLU_021459_2_1_1"/>
<feature type="signal peptide" evidence="2">
    <location>
        <begin position="1"/>
        <end position="33"/>
    </location>
</feature>
<dbReference type="PANTHER" id="PTHR12959">
    <property type="entry name" value="GPI TRANSAMIDASE COMPONENT PIG-T-RELATED"/>
    <property type="match status" value="1"/>
</dbReference>
<evidence type="ECO:0000313" key="3">
    <source>
        <dbReference type="EMBL" id="CCE61613.1"/>
    </source>
</evidence>
<gene>
    <name evidence="3" type="primary">TPHA0A05390</name>
    <name evidence="3" type="ordered locus">TPHA_0A05390</name>
</gene>
<evidence type="ECO:0000256" key="2">
    <source>
        <dbReference type="SAM" id="SignalP"/>
    </source>
</evidence>
<dbReference type="eggNOG" id="KOG2407">
    <property type="taxonomic scope" value="Eukaryota"/>
</dbReference>
<evidence type="ECO:0008006" key="5">
    <source>
        <dbReference type="Google" id="ProtNLM"/>
    </source>
</evidence>
<evidence type="ECO:0000256" key="1">
    <source>
        <dbReference type="SAM" id="Phobius"/>
    </source>
</evidence>
<proteinExistence type="predicted"/>
<dbReference type="KEGG" id="tpf:TPHA_0A05390"/>
<reference evidence="3 4" key="1">
    <citation type="journal article" date="2011" name="Proc. Natl. Acad. Sci. U.S.A.">
        <title>Evolutionary erosion of yeast sex chromosomes by mating-type switching accidents.</title>
        <authorList>
            <person name="Gordon J.L."/>
            <person name="Armisen D."/>
            <person name="Proux-Wera E."/>
            <person name="Oheigeartaigh S.S."/>
            <person name="Byrne K.P."/>
            <person name="Wolfe K.H."/>
        </authorList>
    </citation>
    <scope>NUCLEOTIDE SEQUENCE [LARGE SCALE GENOMIC DNA]</scope>
    <source>
        <strain evidence="4">ATCC 24235 / CBS 4417 / NBRC 1672 / NRRL Y-8282 / UCD 70-5</strain>
    </source>
</reference>
<evidence type="ECO:0000313" key="4">
    <source>
        <dbReference type="Proteomes" id="UP000005666"/>
    </source>
</evidence>
<dbReference type="RefSeq" id="XP_003684047.1">
    <property type="nucleotide sequence ID" value="XM_003683999.1"/>
</dbReference>
<dbReference type="OrthoDB" id="331263at2759"/>
<sequence>MVIISNIPHSSSIKVILLCFIFILGFLVPISYADELVETHIQNKEVEDVVKNNDVKYESKTSFDPSSEIDVTDTSILTSLDNIESVKSTEQVWDTNIKTKDNLYYEFDESLKITPLKSNFLLSSFNFEINSTKYEPGVSSNGFDEYSHYTVFPKSINRIIRQNSVRELHIRFTRGFWDADSWGRIPYDGFKAGGSGVELWSVIEASSKKVAYKKWKYVANTLSGMFCTSLNFVDASKTTYPYKSFIPDYDVPLFDGKNQLFVMRAALANENVCTENLTPLLKLLPTKSRSGISTLLDGHKVFDSYWHSLSIDVKTICEEESLVCYDNLKANVGVVMHVPNTIQRNRNPIPKPVTGEGLRCDTSKYHDAYECFPLPDNFETIFLLSDLFGKKLQGSNLISNNPSSVCVEASKDWKILIESNGEFFGTQSNCFDLTNNDKNDIYFETKNSSSIVRRDNVPLFVSRSIMSNSIGRDGLRTVFRNPTNSAKSVLYFESLPWFMKIYLSTLIVEQAIDTTTGMKFDFDIKDVLSTLKYAAASDRKRPNQIEYEITIPPHSTIILSYQFEKNLLKYSEYPPDANHGFEIESAVVTVKGPTKYQSRTSTLLLVLPTPDFSMPYNVIILTSTIMGLIFGTVFNLLVKRVLTLEDAERIRAVSGPKYKLKKLKERLLSRFGTNKNA</sequence>
<organism evidence="3 4">
    <name type="scientific">Tetrapisispora phaffii (strain ATCC 24235 / CBS 4417 / NBRC 1672 / NRRL Y-8282 / UCD 70-5)</name>
    <name type="common">Yeast</name>
    <name type="synonym">Fabospora phaffii</name>
    <dbReference type="NCBI Taxonomy" id="1071381"/>
    <lineage>
        <taxon>Eukaryota</taxon>
        <taxon>Fungi</taxon>
        <taxon>Dikarya</taxon>
        <taxon>Ascomycota</taxon>
        <taxon>Saccharomycotina</taxon>
        <taxon>Saccharomycetes</taxon>
        <taxon>Saccharomycetales</taxon>
        <taxon>Saccharomycetaceae</taxon>
        <taxon>Tetrapisispora</taxon>
    </lineage>
</organism>
<dbReference type="GO" id="GO:0016255">
    <property type="term" value="P:attachment of GPI anchor to protein"/>
    <property type="evidence" value="ECO:0007669"/>
    <property type="project" value="EnsemblFungi"/>
</dbReference>
<keyword evidence="1" id="KW-0812">Transmembrane</keyword>
<dbReference type="EMBL" id="HE612856">
    <property type="protein sequence ID" value="CCE61613.1"/>
    <property type="molecule type" value="Genomic_DNA"/>
</dbReference>
<name>G8BNY5_TETPH</name>
<feature type="chain" id="PRO_5003508538" description="GPI transamidase component GPI16" evidence="2">
    <location>
        <begin position="34"/>
        <end position="677"/>
    </location>
</feature>
<protein>
    <recommendedName>
        <fullName evidence="5">GPI transamidase component GPI16</fullName>
    </recommendedName>
</protein>
<dbReference type="GeneID" id="11532621"/>
<keyword evidence="4" id="KW-1185">Reference proteome</keyword>
<dbReference type="GO" id="GO:0042765">
    <property type="term" value="C:GPI-anchor transamidase complex"/>
    <property type="evidence" value="ECO:0007669"/>
    <property type="project" value="EnsemblFungi"/>
</dbReference>
<keyword evidence="2" id="KW-0732">Signal</keyword>
<feature type="transmembrane region" description="Helical" evidence="1">
    <location>
        <begin position="616"/>
        <end position="638"/>
    </location>
</feature>
<keyword evidence="1" id="KW-1133">Transmembrane helix</keyword>
<dbReference type="InterPro" id="IPR007245">
    <property type="entry name" value="PIG-T"/>
</dbReference>
<dbReference type="AlphaFoldDB" id="G8BNY5"/>
<dbReference type="Pfam" id="PF04113">
    <property type="entry name" value="Gpi16"/>
    <property type="match status" value="1"/>
</dbReference>
<accession>G8BNY5</accession>
<dbReference type="PANTHER" id="PTHR12959:SF11">
    <property type="entry name" value="GPI TRANSAMIDASE COMPONENT PIG-T"/>
    <property type="match status" value="1"/>
</dbReference>
<keyword evidence="1" id="KW-0472">Membrane</keyword>
<dbReference type="STRING" id="1071381.G8BNY5"/>